<dbReference type="EMBL" id="ML996099">
    <property type="protein sequence ID" value="KAF2740677.1"/>
    <property type="molecule type" value="Genomic_DNA"/>
</dbReference>
<feature type="compositionally biased region" description="Polar residues" evidence="1">
    <location>
        <begin position="224"/>
        <end position="236"/>
    </location>
</feature>
<keyword evidence="3" id="KW-1185">Reference proteome</keyword>
<feature type="region of interest" description="Disordered" evidence="1">
    <location>
        <begin position="178"/>
        <end position="206"/>
    </location>
</feature>
<evidence type="ECO:0000313" key="3">
    <source>
        <dbReference type="Proteomes" id="UP000799444"/>
    </source>
</evidence>
<evidence type="ECO:0000313" key="2">
    <source>
        <dbReference type="EMBL" id="KAF2740677.1"/>
    </source>
</evidence>
<dbReference type="AlphaFoldDB" id="A0A9P4RC30"/>
<proteinExistence type="predicted"/>
<gene>
    <name evidence="2" type="ORF">EJ04DRAFT_558666</name>
</gene>
<sequence>MSRTLELGRAVLDSTNAGLQLWFTTLITVSTEQLSNDTAQHSQSDILDLLLSEDILVDRGHGMNMVLDIAIQGEPIHAIDRKQLLQKILNAPAWEQLHLRPSLDEPSTGSVQADETIKINISRCPMDVNPSSTGRHRLFTNVPLVATYPAGGTPVVHLQSIHYTMNIFKLGLLNEGSRRKRAKHSGSSKSSSPSRKTELTGQSSRDQHSAVLFDVASTALNNITGDNSHVSGTGVRNESKKRRRSASKTVSALSVDYATSTTRIQSIGALVDGALRLSIDSAIPRSLVGMKSAASTFRAGLSRLSPILWSPRLLSNLSSRSHLMPIISCSLSQAAISKARSNSLKVKTSQLSAFSTNSGHFASRLETSTRKNVEDAIHAQLWGFALKAFTTKAPQALKSFFSSTDEAPEVDTDDILVGSDALLEEGGHELPFEDVSIGDGCSDLLPWN</sequence>
<protein>
    <submittedName>
        <fullName evidence="2">Uncharacterized protein</fullName>
    </submittedName>
</protein>
<dbReference type="OrthoDB" id="4187154at2759"/>
<name>A0A9P4RC30_9PLEO</name>
<comment type="caution">
    <text evidence="2">The sequence shown here is derived from an EMBL/GenBank/DDBJ whole genome shotgun (WGS) entry which is preliminary data.</text>
</comment>
<dbReference type="Proteomes" id="UP000799444">
    <property type="component" value="Unassembled WGS sequence"/>
</dbReference>
<accession>A0A9P4RC30</accession>
<organism evidence="2 3">
    <name type="scientific">Polyplosphaeria fusca</name>
    <dbReference type="NCBI Taxonomy" id="682080"/>
    <lineage>
        <taxon>Eukaryota</taxon>
        <taxon>Fungi</taxon>
        <taxon>Dikarya</taxon>
        <taxon>Ascomycota</taxon>
        <taxon>Pezizomycotina</taxon>
        <taxon>Dothideomycetes</taxon>
        <taxon>Pleosporomycetidae</taxon>
        <taxon>Pleosporales</taxon>
        <taxon>Tetraplosphaeriaceae</taxon>
        <taxon>Polyplosphaeria</taxon>
    </lineage>
</organism>
<reference evidence="2" key="1">
    <citation type="journal article" date="2020" name="Stud. Mycol.">
        <title>101 Dothideomycetes genomes: a test case for predicting lifestyles and emergence of pathogens.</title>
        <authorList>
            <person name="Haridas S."/>
            <person name="Albert R."/>
            <person name="Binder M."/>
            <person name="Bloem J."/>
            <person name="Labutti K."/>
            <person name="Salamov A."/>
            <person name="Andreopoulos B."/>
            <person name="Baker S."/>
            <person name="Barry K."/>
            <person name="Bills G."/>
            <person name="Bluhm B."/>
            <person name="Cannon C."/>
            <person name="Castanera R."/>
            <person name="Culley D."/>
            <person name="Daum C."/>
            <person name="Ezra D."/>
            <person name="Gonzalez J."/>
            <person name="Henrissat B."/>
            <person name="Kuo A."/>
            <person name="Liang C."/>
            <person name="Lipzen A."/>
            <person name="Lutzoni F."/>
            <person name="Magnuson J."/>
            <person name="Mondo S."/>
            <person name="Nolan M."/>
            <person name="Ohm R."/>
            <person name="Pangilinan J."/>
            <person name="Park H.-J."/>
            <person name="Ramirez L."/>
            <person name="Alfaro M."/>
            <person name="Sun H."/>
            <person name="Tritt A."/>
            <person name="Yoshinaga Y."/>
            <person name="Zwiers L.-H."/>
            <person name="Turgeon B."/>
            <person name="Goodwin S."/>
            <person name="Spatafora J."/>
            <person name="Crous P."/>
            <person name="Grigoriev I."/>
        </authorList>
    </citation>
    <scope>NUCLEOTIDE SEQUENCE</scope>
    <source>
        <strain evidence="2">CBS 125425</strain>
    </source>
</reference>
<evidence type="ECO:0000256" key="1">
    <source>
        <dbReference type="SAM" id="MobiDB-lite"/>
    </source>
</evidence>
<feature type="region of interest" description="Disordered" evidence="1">
    <location>
        <begin position="224"/>
        <end position="247"/>
    </location>
</feature>